<dbReference type="Proteomes" id="UP001054252">
    <property type="component" value="Unassembled WGS sequence"/>
</dbReference>
<protein>
    <submittedName>
        <fullName evidence="2">Uncharacterized protein</fullName>
    </submittedName>
</protein>
<keyword evidence="1" id="KW-0472">Membrane</keyword>
<dbReference type="GO" id="GO:0000160">
    <property type="term" value="P:phosphorelay signal transduction system"/>
    <property type="evidence" value="ECO:0007669"/>
    <property type="project" value="InterPro"/>
</dbReference>
<dbReference type="AlphaFoldDB" id="A0AAV5LCM1"/>
<proteinExistence type="predicted"/>
<dbReference type="Gene3D" id="1.20.120.160">
    <property type="entry name" value="HPT domain"/>
    <property type="match status" value="1"/>
</dbReference>
<name>A0AAV5LCM1_9ROSI</name>
<organism evidence="2 3">
    <name type="scientific">Rubroshorea leprosula</name>
    <dbReference type="NCBI Taxonomy" id="152421"/>
    <lineage>
        <taxon>Eukaryota</taxon>
        <taxon>Viridiplantae</taxon>
        <taxon>Streptophyta</taxon>
        <taxon>Embryophyta</taxon>
        <taxon>Tracheophyta</taxon>
        <taxon>Spermatophyta</taxon>
        <taxon>Magnoliopsida</taxon>
        <taxon>eudicotyledons</taxon>
        <taxon>Gunneridae</taxon>
        <taxon>Pentapetalae</taxon>
        <taxon>rosids</taxon>
        <taxon>malvids</taxon>
        <taxon>Malvales</taxon>
        <taxon>Dipterocarpaceae</taxon>
        <taxon>Rubroshorea</taxon>
    </lineage>
</organism>
<keyword evidence="1" id="KW-0812">Transmembrane</keyword>
<feature type="transmembrane region" description="Helical" evidence="1">
    <location>
        <begin position="205"/>
        <end position="224"/>
    </location>
</feature>
<accession>A0AAV5LCM1</accession>
<dbReference type="EMBL" id="BPVZ01000108">
    <property type="protein sequence ID" value="GKV35005.1"/>
    <property type="molecule type" value="Genomic_DNA"/>
</dbReference>
<evidence type="ECO:0000313" key="2">
    <source>
        <dbReference type="EMBL" id="GKV35005.1"/>
    </source>
</evidence>
<sequence>MESLVFRAQTAQRKASEGRWLLVNRRLLVNQRISVNQRLSVDQIKNEAKDYLKHLLGMGVIGPIFAPQYGVLLYGNRQLKYAFTRKMKRFMLKIGKLLNSLIVNLDFEVLRLEDLSDGNHNVIASTTIELREVCEEFDAIGMVNCCSELWSAIQMERVEKCPDILQRLRDEADVLFQHLEVLIQYDEKIVEKEEKEEREEHEKKLFSFAVLAGGICLCIGYLIGHRFGRFSNLI</sequence>
<keyword evidence="1" id="KW-1133">Transmembrane helix</keyword>
<feature type="transmembrane region" description="Helical" evidence="1">
    <location>
        <begin position="55"/>
        <end position="75"/>
    </location>
</feature>
<keyword evidence="3" id="KW-1185">Reference proteome</keyword>
<gene>
    <name evidence="2" type="ORF">SLEP1_g43327</name>
</gene>
<dbReference type="InterPro" id="IPR036641">
    <property type="entry name" value="HPT_dom_sf"/>
</dbReference>
<comment type="caution">
    <text evidence="2">The sequence shown here is derived from an EMBL/GenBank/DDBJ whole genome shotgun (WGS) entry which is preliminary data.</text>
</comment>
<evidence type="ECO:0000313" key="3">
    <source>
        <dbReference type="Proteomes" id="UP001054252"/>
    </source>
</evidence>
<reference evidence="2 3" key="1">
    <citation type="journal article" date="2021" name="Commun. Biol.">
        <title>The genome of Shorea leprosula (Dipterocarpaceae) highlights the ecological relevance of drought in aseasonal tropical rainforests.</title>
        <authorList>
            <person name="Ng K.K.S."/>
            <person name="Kobayashi M.J."/>
            <person name="Fawcett J.A."/>
            <person name="Hatakeyama M."/>
            <person name="Paape T."/>
            <person name="Ng C.H."/>
            <person name="Ang C.C."/>
            <person name="Tnah L.H."/>
            <person name="Lee C.T."/>
            <person name="Nishiyama T."/>
            <person name="Sese J."/>
            <person name="O'Brien M.J."/>
            <person name="Copetti D."/>
            <person name="Mohd Noor M.I."/>
            <person name="Ong R.C."/>
            <person name="Putra M."/>
            <person name="Sireger I.Z."/>
            <person name="Indrioko S."/>
            <person name="Kosugi Y."/>
            <person name="Izuno A."/>
            <person name="Isagi Y."/>
            <person name="Lee S.L."/>
            <person name="Shimizu K.K."/>
        </authorList>
    </citation>
    <scope>NUCLEOTIDE SEQUENCE [LARGE SCALE GENOMIC DNA]</scope>
    <source>
        <strain evidence="2">214</strain>
    </source>
</reference>
<evidence type="ECO:0000256" key="1">
    <source>
        <dbReference type="SAM" id="Phobius"/>
    </source>
</evidence>